<evidence type="ECO:0000256" key="6">
    <source>
        <dbReference type="PIRSR" id="PIRSR604254-1"/>
    </source>
</evidence>
<dbReference type="GO" id="GO:0005886">
    <property type="term" value="C:plasma membrane"/>
    <property type="evidence" value="ECO:0007669"/>
    <property type="project" value="TreeGrafter"/>
</dbReference>
<feature type="binding site" evidence="6">
    <location>
        <position position="350"/>
    </location>
    <ligand>
        <name>Zn(2+)</name>
        <dbReference type="ChEBI" id="CHEBI:29105"/>
    </ligand>
</feature>
<evidence type="ECO:0000256" key="1">
    <source>
        <dbReference type="ARBA" id="ARBA00004141"/>
    </source>
</evidence>
<dbReference type="Pfam" id="PF03006">
    <property type="entry name" value="HlyIII"/>
    <property type="match status" value="1"/>
</dbReference>
<feature type="transmembrane region" description="Helical" evidence="7">
    <location>
        <begin position="281"/>
        <end position="301"/>
    </location>
</feature>
<keyword evidence="5 7" id="KW-0472">Membrane</keyword>
<feature type="transmembrane region" description="Helical" evidence="7">
    <location>
        <begin position="313"/>
        <end position="332"/>
    </location>
</feature>
<keyword evidence="4 7" id="KW-1133">Transmembrane helix</keyword>
<feature type="transmembrane region" description="Helical" evidence="7">
    <location>
        <begin position="249"/>
        <end position="266"/>
    </location>
</feature>
<feature type="transmembrane region" description="Helical" evidence="7">
    <location>
        <begin position="153"/>
        <end position="175"/>
    </location>
</feature>
<reference evidence="9" key="1">
    <citation type="submission" date="2011-02" db="EMBL/GenBank/DDBJ databases">
        <title>The Genome Sequence of Capsaspora owczarzaki ATCC 30864.</title>
        <authorList>
            <person name="Russ C."/>
            <person name="Cuomo C."/>
            <person name="Burger G."/>
            <person name="Gray M.W."/>
            <person name="Holland P.W.H."/>
            <person name="King N."/>
            <person name="Lang F.B.F."/>
            <person name="Roger A.J."/>
            <person name="Ruiz-Trillo I."/>
            <person name="Young S.K."/>
            <person name="Zeng Q."/>
            <person name="Gargeya S."/>
            <person name="Alvarado L."/>
            <person name="Berlin A."/>
            <person name="Chapman S.B."/>
            <person name="Chen Z."/>
            <person name="Freedman E."/>
            <person name="Gellesch M."/>
            <person name="Goldberg J."/>
            <person name="Griggs A."/>
            <person name="Gujja S."/>
            <person name="Heilman E."/>
            <person name="Heiman D."/>
            <person name="Howarth C."/>
            <person name="Mehta T."/>
            <person name="Neiman D."/>
            <person name="Pearson M."/>
            <person name="Roberts A."/>
            <person name="Saif S."/>
            <person name="Shea T."/>
            <person name="Shenoy N."/>
            <person name="Sisk P."/>
            <person name="Stolte C."/>
            <person name="Sykes S."/>
            <person name="White J."/>
            <person name="Yandava C."/>
            <person name="Haas B."/>
            <person name="Nusbaum C."/>
            <person name="Birren B."/>
        </authorList>
    </citation>
    <scope>NUCLEOTIDE SEQUENCE</scope>
    <source>
        <strain evidence="9">ATCC 30864</strain>
    </source>
</reference>
<dbReference type="PANTHER" id="PTHR20855:SF52">
    <property type="entry name" value="ADIPONECTIN RECEPTOR PROTEIN"/>
    <property type="match status" value="1"/>
</dbReference>
<dbReference type="GO" id="GO:0038023">
    <property type="term" value="F:signaling receptor activity"/>
    <property type="evidence" value="ECO:0007669"/>
    <property type="project" value="TreeGrafter"/>
</dbReference>
<proteinExistence type="inferred from homology"/>
<keyword evidence="8" id="KW-0675">Receptor</keyword>
<evidence type="ECO:0000313" key="9">
    <source>
        <dbReference type="Proteomes" id="UP000008743"/>
    </source>
</evidence>
<dbReference type="GO" id="GO:0046872">
    <property type="term" value="F:metal ion binding"/>
    <property type="evidence" value="ECO:0007669"/>
    <property type="project" value="UniProtKB-KW"/>
</dbReference>
<dbReference type="InterPro" id="IPR004254">
    <property type="entry name" value="AdipoR/HlyIII-related"/>
</dbReference>
<gene>
    <name evidence="8" type="ORF">CAOG_005158</name>
</gene>
<evidence type="ECO:0000256" key="3">
    <source>
        <dbReference type="ARBA" id="ARBA00022692"/>
    </source>
</evidence>
<dbReference type="OrthoDB" id="529367at2759"/>
<dbReference type="AlphaFoldDB" id="A0A0D2WRJ1"/>
<accession>A0A0D2WRJ1</accession>
<keyword evidence="6" id="KW-0479">Metal-binding</keyword>
<dbReference type="Proteomes" id="UP000008743">
    <property type="component" value="Unassembled WGS sequence"/>
</dbReference>
<dbReference type="STRING" id="595528.A0A0D2WRJ1"/>
<feature type="transmembrane region" description="Helical" evidence="7">
    <location>
        <begin position="222"/>
        <end position="242"/>
    </location>
</feature>
<dbReference type="PANTHER" id="PTHR20855">
    <property type="entry name" value="ADIPOR/PROGESTIN RECEPTOR-RELATED"/>
    <property type="match status" value="1"/>
</dbReference>
<evidence type="ECO:0000256" key="2">
    <source>
        <dbReference type="ARBA" id="ARBA00007018"/>
    </source>
</evidence>
<feature type="transmembrane region" description="Helical" evidence="7">
    <location>
        <begin position="184"/>
        <end position="207"/>
    </location>
</feature>
<dbReference type="RefSeq" id="XP_004346843.1">
    <property type="nucleotide sequence ID" value="XM_004346793.2"/>
</dbReference>
<protein>
    <submittedName>
        <fullName evidence="8">Adiponectin receptor 1b</fullName>
    </submittedName>
</protein>
<comment type="similarity">
    <text evidence="2">Belongs to the ADIPOR family.</text>
</comment>
<dbReference type="eggNOG" id="KOG0748">
    <property type="taxonomic scope" value="Eukaryota"/>
</dbReference>
<sequence length="410" mass="45159">MRETRSSAAAAAVAAVPSPVAPSAAAATTSSASALLTHPHLPHNMHDANEMMHAGATLLHDAAVESVEAVKHATAHAIDAMATASKTATDRAHHLVERVEETVHNIFALYSFHHIPDWLRDNDFIIGGYRTQMNSFRACFNSMFYLHNETGNIYSHLIGFTIFLVAACCAGYGYLSQHDFADQAVFWIFFVAAMICLMMSTLFHLLFCHSPRMYGVFSRLDYTGIAILIAGSFYPFVYYCFYCHETSRVIYLSMITILGVACAYVACSPKYDGVAFRTTRMLLFLGMGASGLLPVAHYTYLYGLAAAVNTSSLDVLGIMALLYVSGAVIYVTRVPERFFPGKFDYWLHSHQVFHILVVAAALTHYYGVYTAMQHRKEFQCSVEQSILGLSSLVGGADQNTSSVFVPSSEF</sequence>
<evidence type="ECO:0000256" key="7">
    <source>
        <dbReference type="SAM" id="Phobius"/>
    </source>
</evidence>
<dbReference type="GO" id="GO:0033211">
    <property type="term" value="P:adiponectin-activated signaling pathway"/>
    <property type="evidence" value="ECO:0007669"/>
    <property type="project" value="TreeGrafter"/>
</dbReference>
<evidence type="ECO:0000313" key="8">
    <source>
        <dbReference type="EMBL" id="KJE94525.1"/>
    </source>
</evidence>
<dbReference type="OMA" id="EPWQQDN"/>
<dbReference type="PhylomeDB" id="A0A0D2WRJ1"/>
<dbReference type="EMBL" id="KE346367">
    <property type="protein sequence ID" value="KJE94525.1"/>
    <property type="molecule type" value="Genomic_DNA"/>
</dbReference>
<keyword evidence="6" id="KW-0862">Zinc</keyword>
<comment type="subcellular location">
    <subcellularLocation>
        <location evidence="1">Membrane</location>
        <topology evidence="1">Multi-pass membrane protein</topology>
    </subcellularLocation>
</comment>
<keyword evidence="3 7" id="KW-0812">Transmembrane</keyword>
<organism evidence="8 9">
    <name type="scientific">Capsaspora owczarzaki (strain ATCC 30864)</name>
    <dbReference type="NCBI Taxonomy" id="595528"/>
    <lineage>
        <taxon>Eukaryota</taxon>
        <taxon>Filasterea</taxon>
        <taxon>Capsaspora</taxon>
    </lineage>
</organism>
<dbReference type="InParanoid" id="A0A0D2WRJ1"/>
<name>A0A0D2WRJ1_CAPO3</name>
<evidence type="ECO:0000256" key="4">
    <source>
        <dbReference type="ARBA" id="ARBA00022989"/>
    </source>
</evidence>
<feature type="binding site" evidence="6">
    <location>
        <position position="204"/>
    </location>
    <ligand>
        <name>Zn(2+)</name>
        <dbReference type="ChEBI" id="CHEBI:29105"/>
    </ligand>
</feature>
<dbReference type="FunCoup" id="A0A0D2WRJ1">
    <property type="interactions" value="35"/>
</dbReference>
<keyword evidence="9" id="KW-1185">Reference proteome</keyword>
<feature type="binding site" evidence="6">
    <location>
        <position position="354"/>
    </location>
    <ligand>
        <name>Zn(2+)</name>
        <dbReference type="ChEBI" id="CHEBI:29105"/>
    </ligand>
</feature>
<feature type="transmembrane region" description="Helical" evidence="7">
    <location>
        <begin position="352"/>
        <end position="369"/>
    </location>
</feature>
<evidence type="ECO:0000256" key="5">
    <source>
        <dbReference type="ARBA" id="ARBA00023136"/>
    </source>
</evidence>